<gene>
    <name evidence="2" type="ORF">MJA45_14075</name>
</gene>
<evidence type="ECO:0000259" key="1">
    <source>
        <dbReference type="Pfam" id="PF00535"/>
    </source>
</evidence>
<proteinExistence type="predicted"/>
<evidence type="ECO:0000313" key="2">
    <source>
        <dbReference type="EMBL" id="WNQ14095.1"/>
    </source>
</evidence>
<dbReference type="EC" id="2.4.-.-" evidence="2"/>
<dbReference type="InterPro" id="IPR029044">
    <property type="entry name" value="Nucleotide-diphossugar_trans"/>
</dbReference>
<dbReference type="AlphaFoldDB" id="A0AA96RG45"/>
<dbReference type="Gene3D" id="3.90.550.10">
    <property type="entry name" value="Spore Coat Polysaccharide Biosynthesis Protein SpsA, Chain A"/>
    <property type="match status" value="1"/>
</dbReference>
<keyword evidence="2" id="KW-0328">Glycosyltransferase</keyword>
<dbReference type="GO" id="GO:0016757">
    <property type="term" value="F:glycosyltransferase activity"/>
    <property type="evidence" value="ECO:0007669"/>
    <property type="project" value="UniProtKB-KW"/>
</dbReference>
<sequence>MAGAAAADGVSIVVCTNRPEFIGNILANYRNQRYRKKELILILNKDSMKLSLYQAVTRKYDDVRVYQVPETISLGQCLNCGIAKARYPLIAKFDDDDYYSPYYLKEQVKALYRTKSDVVGKHSCLVYLAAAKRLLLRSPGEKDKVSLLVQGGTILFRRRVLARVRFADRSIGEDVRFLIDCRKKGYKTYATSPYNYVYMRRRDKQSHTWRVGDDFYRKGSLALGVTDNYEKYADRTIR</sequence>
<feature type="domain" description="Glycosyltransferase 2-like" evidence="1">
    <location>
        <begin position="12"/>
        <end position="119"/>
    </location>
</feature>
<dbReference type="KEGG" id="paun:MJA45_14075"/>
<organism evidence="2 3">
    <name type="scientific">Paenibacillus aurantius</name>
    <dbReference type="NCBI Taxonomy" id="2918900"/>
    <lineage>
        <taxon>Bacteria</taxon>
        <taxon>Bacillati</taxon>
        <taxon>Bacillota</taxon>
        <taxon>Bacilli</taxon>
        <taxon>Bacillales</taxon>
        <taxon>Paenibacillaceae</taxon>
        <taxon>Paenibacillus</taxon>
    </lineage>
</organism>
<dbReference type="RefSeq" id="WP_315607878.1">
    <property type="nucleotide sequence ID" value="NZ_CP130318.1"/>
</dbReference>
<dbReference type="InterPro" id="IPR050834">
    <property type="entry name" value="Glycosyltransf_2"/>
</dbReference>
<accession>A0AA96RG45</accession>
<keyword evidence="2" id="KW-0808">Transferase</keyword>
<dbReference type="Pfam" id="PF00535">
    <property type="entry name" value="Glycos_transf_2"/>
    <property type="match status" value="1"/>
</dbReference>
<dbReference type="EMBL" id="CP130318">
    <property type="protein sequence ID" value="WNQ14095.1"/>
    <property type="molecule type" value="Genomic_DNA"/>
</dbReference>
<reference evidence="2 3" key="1">
    <citation type="submission" date="2022-02" db="EMBL/GenBank/DDBJ databases">
        <title>Paenibacillus sp. MBLB1776 Whole Genome Shotgun Sequencing.</title>
        <authorList>
            <person name="Hwang C.Y."/>
            <person name="Cho E.-S."/>
            <person name="Seo M.-J."/>
        </authorList>
    </citation>
    <scope>NUCLEOTIDE SEQUENCE [LARGE SCALE GENOMIC DNA]</scope>
    <source>
        <strain evidence="2 3">MBLB1776</strain>
    </source>
</reference>
<dbReference type="PANTHER" id="PTHR43685:SF2">
    <property type="entry name" value="GLYCOSYLTRANSFERASE 2-LIKE DOMAIN-CONTAINING PROTEIN"/>
    <property type="match status" value="1"/>
</dbReference>
<dbReference type="InterPro" id="IPR001173">
    <property type="entry name" value="Glyco_trans_2-like"/>
</dbReference>
<dbReference type="Proteomes" id="UP001305702">
    <property type="component" value="Chromosome"/>
</dbReference>
<dbReference type="PANTHER" id="PTHR43685">
    <property type="entry name" value="GLYCOSYLTRANSFERASE"/>
    <property type="match status" value="1"/>
</dbReference>
<dbReference type="CDD" id="cd00761">
    <property type="entry name" value="Glyco_tranf_GTA_type"/>
    <property type="match status" value="1"/>
</dbReference>
<dbReference type="SUPFAM" id="SSF53448">
    <property type="entry name" value="Nucleotide-diphospho-sugar transferases"/>
    <property type="match status" value="1"/>
</dbReference>
<protein>
    <submittedName>
        <fullName evidence="2">Glycosyltransferase</fullName>
        <ecNumber evidence="2">2.4.-.-</ecNumber>
    </submittedName>
</protein>
<keyword evidence="3" id="KW-1185">Reference proteome</keyword>
<name>A0AA96RG45_9BACL</name>
<evidence type="ECO:0000313" key="3">
    <source>
        <dbReference type="Proteomes" id="UP001305702"/>
    </source>
</evidence>